<comment type="subcellular location">
    <subcellularLocation>
        <location evidence="1">Membrane</location>
    </subcellularLocation>
</comment>
<dbReference type="GO" id="GO:0016757">
    <property type="term" value="F:glycosyltransferase activity"/>
    <property type="evidence" value="ECO:0007669"/>
    <property type="project" value="InterPro"/>
</dbReference>
<keyword evidence="2" id="KW-0808">Transferase</keyword>
<keyword evidence="3" id="KW-0472">Membrane</keyword>
<feature type="domain" description="Glycosyl transferase 64" evidence="5">
    <location>
        <begin position="1"/>
        <end position="111"/>
    </location>
</feature>
<comment type="caution">
    <text evidence="6">The sequence shown here is derived from an EMBL/GenBank/DDBJ whole genome shotgun (WGS) entry which is preliminary data.</text>
</comment>
<organism evidence="6 7">
    <name type="scientific">Physocladia obscura</name>
    <dbReference type="NCBI Taxonomy" id="109957"/>
    <lineage>
        <taxon>Eukaryota</taxon>
        <taxon>Fungi</taxon>
        <taxon>Fungi incertae sedis</taxon>
        <taxon>Chytridiomycota</taxon>
        <taxon>Chytridiomycota incertae sedis</taxon>
        <taxon>Chytridiomycetes</taxon>
        <taxon>Chytridiales</taxon>
        <taxon>Chytriomycetaceae</taxon>
        <taxon>Physocladia</taxon>
    </lineage>
</organism>
<evidence type="ECO:0000313" key="7">
    <source>
        <dbReference type="Proteomes" id="UP001211907"/>
    </source>
</evidence>
<proteinExistence type="predicted"/>
<name>A0AAD5XDS5_9FUNG</name>
<dbReference type="SUPFAM" id="SSF53448">
    <property type="entry name" value="Nucleotide-diphospho-sugar transferases"/>
    <property type="match status" value="1"/>
</dbReference>
<reference evidence="6" key="1">
    <citation type="submission" date="2020-05" db="EMBL/GenBank/DDBJ databases">
        <title>Phylogenomic resolution of chytrid fungi.</title>
        <authorList>
            <person name="Stajich J.E."/>
            <person name="Amses K."/>
            <person name="Simmons R."/>
            <person name="Seto K."/>
            <person name="Myers J."/>
            <person name="Bonds A."/>
            <person name="Quandt C.A."/>
            <person name="Barry K."/>
            <person name="Liu P."/>
            <person name="Grigoriev I."/>
            <person name="Longcore J.E."/>
            <person name="James T.Y."/>
        </authorList>
    </citation>
    <scope>NUCLEOTIDE SEQUENCE</scope>
    <source>
        <strain evidence="6">JEL0513</strain>
    </source>
</reference>
<sequence>MQVYSRTSTILDRLIYYQTLLYLSSIIVVWNNPTVAPPIIPASHLLPVPIQILIQPRNSMNNRFLPFPSQKTSCTIAMDDDWDFSHAKIIRAIRIWQTRAFSRLVGFRQQARIHIRRPQHTPAISTTLMALKVSGISPTAVHAKTSVLSQYAYVKLVHGAASILMPSATVYHVQYHHMYTHRLPSAARAVIDELTNCDDILFNMMVANATGAGPVVLEDGGKVEKALVFEGDGKGLWKDNEHWAKRGWCMNYFAENIFFGMPLKVEKIGEFDRLL</sequence>
<dbReference type="PANTHER" id="PTHR48261:SF2">
    <property type="entry name" value="ACETYLGLUCOSAMINYLTRANSFERASE"/>
    <property type="match status" value="1"/>
</dbReference>
<evidence type="ECO:0000256" key="1">
    <source>
        <dbReference type="ARBA" id="ARBA00004370"/>
    </source>
</evidence>
<dbReference type="InterPro" id="IPR015338">
    <property type="entry name" value="GT64_dom"/>
</dbReference>
<protein>
    <submittedName>
        <fullName evidence="6">Exostoses (Multiple)-like 3</fullName>
    </submittedName>
</protein>
<feature type="domain" description="Glycosyl transferase 64" evidence="5">
    <location>
        <begin position="139"/>
        <end position="267"/>
    </location>
</feature>
<dbReference type="Gene3D" id="3.90.550.10">
    <property type="entry name" value="Spore Coat Polysaccharide Biosynthesis Protein SpsA, Chain A"/>
    <property type="match status" value="1"/>
</dbReference>
<dbReference type="AlphaFoldDB" id="A0AAD5XDS5"/>
<evidence type="ECO:0000259" key="5">
    <source>
        <dbReference type="Pfam" id="PF09258"/>
    </source>
</evidence>
<evidence type="ECO:0000256" key="4">
    <source>
        <dbReference type="ARBA" id="ARBA00023157"/>
    </source>
</evidence>
<dbReference type="Pfam" id="PF09258">
    <property type="entry name" value="Glyco_transf_64"/>
    <property type="match status" value="2"/>
</dbReference>
<evidence type="ECO:0000256" key="3">
    <source>
        <dbReference type="ARBA" id="ARBA00023136"/>
    </source>
</evidence>
<evidence type="ECO:0000256" key="2">
    <source>
        <dbReference type="ARBA" id="ARBA00022679"/>
    </source>
</evidence>
<gene>
    <name evidence="6" type="primary">EXTL3_1</name>
    <name evidence="6" type="ORF">HK100_002548</name>
</gene>
<dbReference type="Proteomes" id="UP001211907">
    <property type="component" value="Unassembled WGS sequence"/>
</dbReference>
<dbReference type="GO" id="GO:0016020">
    <property type="term" value="C:membrane"/>
    <property type="evidence" value="ECO:0007669"/>
    <property type="project" value="UniProtKB-SubCell"/>
</dbReference>
<keyword evidence="7" id="KW-1185">Reference proteome</keyword>
<dbReference type="InterPro" id="IPR004263">
    <property type="entry name" value="Exostosin"/>
</dbReference>
<dbReference type="EMBL" id="JADGJH010001595">
    <property type="protein sequence ID" value="KAJ3111822.1"/>
    <property type="molecule type" value="Genomic_DNA"/>
</dbReference>
<dbReference type="InterPro" id="IPR029044">
    <property type="entry name" value="Nucleotide-diphossugar_trans"/>
</dbReference>
<keyword evidence="4" id="KW-1015">Disulfide bond</keyword>
<dbReference type="PANTHER" id="PTHR48261">
    <property type="entry name" value="ACETYLGLUCOSAMINYLTRANSFERASE"/>
    <property type="match status" value="1"/>
</dbReference>
<accession>A0AAD5XDS5</accession>
<evidence type="ECO:0000313" key="6">
    <source>
        <dbReference type="EMBL" id="KAJ3111822.1"/>
    </source>
</evidence>